<sequence length="60" mass="7044">MFELGHMVNSDTFAHDIKLSQAELKLLARLYSIYTNVLLGRRKKKEGRPKEEVETKPKRE</sequence>
<dbReference type="EMBL" id="DS268219">
    <property type="protein sequence ID" value="KMU72511.1"/>
    <property type="molecule type" value="Genomic_DNA"/>
</dbReference>
<reference evidence="2" key="1">
    <citation type="journal article" date="2010" name="Genome Res.">
        <title>Population genomic sequencing of Coccidioides fungi reveals recent hybridization and transposon control.</title>
        <authorList>
            <person name="Neafsey D.E."/>
            <person name="Barker B.M."/>
            <person name="Sharpton T.J."/>
            <person name="Stajich J.E."/>
            <person name="Park D.J."/>
            <person name="Whiston E."/>
            <person name="Hung C.-Y."/>
            <person name="McMahan C."/>
            <person name="White J."/>
            <person name="Sykes S."/>
            <person name="Heiman D."/>
            <person name="Young S."/>
            <person name="Zeng Q."/>
            <person name="Abouelleil A."/>
            <person name="Aftuck L."/>
            <person name="Bessette D."/>
            <person name="Brown A."/>
            <person name="FitzGerald M."/>
            <person name="Lui A."/>
            <person name="Macdonald J.P."/>
            <person name="Priest M."/>
            <person name="Orbach M.J."/>
            <person name="Galgiani J.N."/>
            <person name="Kirkland T.N."/>
            <person name="Cole G.T."/>
            <person name="Birren B.W."/>
            <person name="Henn M.R."/>
            <person name="Taylor J.W."/>
            <person name="Rounsley S.D."/>
        </authorList>
    </citation>
    <scope>NUCLEOTIDE SEQUENCE [LARGE SCALE GENOMIC DNA]</scope>
    <source>
        <strain evidence="2">RMSCC 3703</strain>
    </source>
</reference>
<protein>
    <submittedName>
        <fullName evidence="1">Uncharacterized protein</fullName>
    </submittedName>
</protein>
<dbReference type="AlphaFoldDB" id="A0A0J8QJ68"/>
<gene>
    <name evidence="1" type="ORF">CISG_09499</name>
</gene>
<dbReference type="Proteomes" id="UP000054559">
    <property type="component" value="Unassembled WGS sequence"/>
</dbReference>
<proteinExistence type="predicted"/>
<organism evidence="1 2">
    <name type="scientific">Coccidioides immitis RMSCC 3703</name>
    <dbReference type="NCBI Taxonomy" id="454286"/>
    <lineage>
        <taxon>Eukaryota</taxon>
        <taxon>Fungi</taxon>
        <taxon>Dikarya</taxon>
        <taxon>Ascomycota</taxon>
        <taxon>Pezizomycotina</taxon>
        <taxon>Eurotiomycetes</taxon>
        <taxon>Eurotiomycetidae</taxon>
        <taxon>Onygenales</taxon>
        <taxon>Onygenaceae</taxon>
        <taxon>Coccidioides</taxon>
    </lineage>
</organism>
<evidence type="ECO:0000313" key="2">
    <source>
        <dbReference type="Proteomes" id="UP000054559"/>
    </source>
</evidence>
<evidence type="ECO:0000313" key="1">
    <source>
        <dbReference type="EMBL" id="KMU72511.1"/>
    </source>
</evidence>
<accession>A0A0J8QJ68</accession>
<name>A0A0J8QJ68_COCIT</name>